<reference evidence="2 3" key="1">
    <citation type="submission" date="2014-09" db="EMBL/GenBank/DDBJ databases">
        <title>Draft genome of Bradyrhizobium japonicum Is-34.</title>
        <authorList>
            <person name="Tsurumaru H."/>
            <person name="Yamakawa T."/>
            <person name="Hashimoto S."/>
            <person name="Okizaki K."/>
            <person name="Kanesaki Y."/>
            <person name="Yoshikawa H."/>
            <person name="Yajima S."/>
        </authorList>
    </citation>
    <scope>NUCLEOTIDE SEQUENCE [LARGE SCALE GENOMIC DNA]</scope>
    <source>
        <strain evidence="2 3">Is-34</strain>
    </source>
</reference>
<dbReference type="Pfam" id="PF01381">
    <property type="entry name" value="HTH_3"/>
    <property type="match status" value="1"/>
</dbReference>
<protein>
    <submittedName>
        <fullName evidence="2">Transcriptional regulator</fullName>
    </submittedName>
</protein>
<dbReference type="Pfam" id="PF07238">
    <property type="entry name" value="PilZ"/>
    <property type="match status" value="1"/>
</dbReference>
<dbReference type="SUPFAM" id="SSF47413">
    <property type="entry name" value="lambda repressor-like DNA-binding domains"/>
    <property type="match status" value="1"/>
</dbReference>
<gene>
    <name evidence="2" type="ORF">MA20_28985</name>
</gene>
<dbReference type="InterPro" id="IPR009875">
    <property type="entry name" value="PilZ_domain"/>
</dbReference>
<comment type="caution">
    <text evidence="2">The sequence shown here is derived from an EMBL/GenBank/DDBJ whole genome shotgun (WGS) entry which is preliminary data.</text>
</comment>
<dbReference type="GO" id="GO:0035438">
    <property type="term" value="F:cyclic-di-GMP binding"/>
    <property type="evidence" value="ECO:0007669"/>
    <property type="project" value="InterPro"/>
</dbReference>
<dbReference type="SMART" id="SM00530">
    <property type="entry name" value="HTH_XRE"/>
    <property type="match status" value="1"/>
</dbReference>
<dbReference type="RefSeq" id="WP_028161193.1">
    <property type="nucleotide sequence ID" value="NZ_JANUDC010000001.1"/>
</dbReference>
<dbReference type="SUPFAM" id="SSF141371">
    <property type="entry name" value="PilZ domain-like"/>
    <property type="match status" value="1"/>
</dbReference>
<dbReference type="AlphaFoldDB" id="A0A0A3XUC4"/>
<name>A0A0A3XUC4_BRAJP</name>
<dbReference type="InterPro" id="IPR010982">
    <property type="entry name" value="Lambda_DNA-bd_dom_sf"/>
</dbReference>
<dbReference type="GO" id="GO:0003677">
    <property type="term" value="F:DNA binding"/>
    <property type="evidence" value="ECO:0007669"/>
    <property type="project" value="InterPro"/>
</dbReference>
<dbReference type="STRING" id="375.BKD09_RS28850"/>
<evidence type="ECO:0000313" key="2">
    <source>
        <dbReference type="EMBL" id="KGT76781.1"/>
    </source>
</evidence>
<dbReference type="Proteomes" id="UP000030377">
    <property type="component" value="Unassembled WGS sequence"/>
</dbReference>
<dbReference type="Gene3D" id="1.10.260.40">
    <property type="entry name" value="lambda repressor-like DNA-binding domains"/>
    <property type="match status" value="1"/>
</dbReference>
<sequence>MSEHRAAARHQTLRTGIVEFDNGTGSLISVPCTIRDVSGSGARLQLNSSLWVAEQFTLVFSSGLRKDCRVAWRKGRLIGSAFADGYASPDEQAVMMTADEQSRHRLGIGARVKAARETRGYTDVQLAERIGVTPAFLALAENGEADIPLYQLMHIADLLMVGLDGLVAGPAPEDVDAA</sequence>
<dbReference type="PROSITE" id="PS50943">
    <property type="entry name" value="HTH_CROC1"/>
    <property type="match status" value="1"/>
</dbReference>
<accession>A0A0A3XUC4</accession>
<feature type="domain" description="HTH cro/C1-type" evidence="1">
    <location>
        <begin position="112"/>
        <end position="166"/>
    </location>
</feature>
<dbReference type="EMBL" id="JRPN01000020">
    <property type="protein sequence ID" value="KGT76781.1"/>
    <property type="molecule type" value="Genomic_DNA"/>
</dbReference>
<proteinExistence type="predicted"/>
<organism evidence="2 3">
    <name type="scientific">Bradyrhizobium japonicum</name>
    <dbReference type="NCBI Taxonomy" id="375"/>
    <lineage>
        <taxon>Bacteria</taxon>
        <taxon>Pseudomonadati</taxon>
        <taxon>Pseudomonadota</taxon>
        <taxon>Alphaproteobacteria</taxon>
        <taxon>Hyphomicrobiales</taxon>
        <taxon>Nitrobacteraceae</taxon>
        <taxon>Bradyrhizobium</taxon>
    </lineage>
</organism>
<evidence type="ECO:0000259" key="1">
    <source>
        <dbReference type="PROSITE" id="PS50943"/>
    </source>
</evidence>
<dbReference type="InterPro" id="IPR001387">
    <property type="entry name" value="Cro/C1-type_HTH"/>
</dbReference>
<evidence type="ECO:0000313" key="3">
    <source>
        <dbReference type="Proteomes" id="UP000030377"/>
    </source>
</evidence>
<dbReference type="CDD" id="cd00093">
    <property type="entry name" value="HTH_XRE"/>
    <property type="match status" value="1"/>
</dbReference>